<name>A0ABT3FXF7_9BACT</name>
<dbReference type="RefSeq" id="WP_264503637.1">
    <property type="nucleotide sequence ID" value="NZ_JAPDDS010000021.1"/>
</dbReference>
<accession>A0ABT3FXF7</accession>
<keyword evidence="2" id="KW-1185">Reference proteome</keyword>
<organism evidence="1 2">
    <name type="scientific">Luteolibacter flavescens</name>
    <dbReference type="NCBI Taxonomy" id="1859460"/>
    <lineage>
        <taxon>Bacteria</taxon>
        <taxon>Pseudomonadati</taxon>
        <taxon>Verrucomicrobiota</taxon>
        <taxon>Verrucomicrobiia</taxon>
        <taxon>Verrucomicrobiales</taxon>
        <taxon>Verrucomicrobiaceae</taxon>
        <taxon>Luteolibacter</taxon>
    </lineage>
</organism>
<comment type="caution">
    <text evidence="1">The sequence shown here is derived from an EMBL/GenBank/DDBJ whole genome shotgun (WGS) entry which is preliminary data.</text>
</comment>
<protein>
    <submittedName>
        <fullName evidence="1">Uncharacterized protein</fullName>
    </submittedName>
</protein>
<proteinExistence type="predicted"/>
<evidence type="ECO:0000313" key="2">
    <source>
        <dbReference type="Proteomes" id="UP001207930"/>
    </source>
</evidence>
<evidence type="ECO:0000313" key="1">
    <source>
        <dbReference type="EMBL" id="MCW1887680.1"/>
    </source>
</evidence>
<sequence length="83" mass="9233">MSEILPLPIPTEAQIKGYPDHVAMLPPAEPGMVGNASFRCGVFRAALMEACQTIDYCRHPDSTPEGRTKAAEAFFRHFQEVRQ</sequence>
<reference evidence="1 2" key="1">
    <citation type="submission" date="2022-10" db="EMBL/GenBank/DDBJ databases">
        <title>Luteolibacter flavescens strain MCCC 1K03193, whole genome shotgun sequencing project.</title>
        <authorList>
            <person name="Zhao G."/>
            <person name="Shen L."/>
        </authorList>
    </citation>
    <scope>NUCLEOTIDE SEQUENCE [LARGE SCALE GENOMIC DNA]</scope>
    <source>
        <strain evidence="1 2">MCCC 1K03193</strain>
    </source>
</reference>
<gene>
    <name evidence="1" type="ORF">OKA04_23285</name>
</gene>
<dbReference type="Proteomes" id="UP001207930">
    <property type="component" value="Unassembled WGS sequence"/>
</dbReference>
<dbReference type="EMBL" id="JAPDDS010000021">
    <property type="protein sequence ID" value="MCW1887680.1"/>
    <property type="molecule type" value="Genomic_DNA"/>
</dbReference>